<dbReference type="GO" id="GO:0005739">
    <property type="term" value="C:mitochondrion"/>
    <property type="evidence" value="ECO:0007669"/>
    <property type="project" value="TreeGrafter"/>
</dbReference>
<dbReference type="InterPro" id="IPR011990">
    <property type="entry name" value="TPR-like_helical_dom_sf"/>
</dbReference>
<evidence type="ECO:0000256" key="2">
    <source>
        <dbReference type="ARBA" id="ARBA00022737"/>
    </source>
</evidence>
<proteinExistence type="inferred from homology"/>
<keyword evidence="6" id="KW-1185">Reference proteome</keyword>
<feature type="repeat" description="PPR" evidence="4">
    <location>
        <begin position="252"/>
        <end position="286"/>
    </location>
</feature>
<reference evidence="5" key="1">
    <citation type="submission" date="2022-08" db="EMBL/GenBank/DDBJ databases">
        <authorList>
            <person name="Marques A."/>
        </authorList>
    </citation>
    <scope>NUCLEOTIDE SEQUENCE</scope>
    <source>
        <strain evidence="5">RhyPub2mFocal</strain>
        <tissue evidence="5">Leaves</tissue>
    </source>
</reference>
<protein>
    <submittedName>
        <fullName evidence="5">Pentatricopeptide repeat-containing protein</fullName>
    </submittedName>
</protein>
<comment type="caution">
    <text evidence="5">The sequence shown here is derived from an EMBL/GenBank/DDBJ whole genome shotgun (WGS) entry which is preliminary data.</text>
</comment>
<dbReference type="Pfam" id="PF01535">
    <property type="entry name" value="PPR"/>
    <property type="match status" value="1"/>
</dbReference>
<keyword evidence="2" id="KW-0677">Repeat</keyword>
<dbReference type="GO" id="GO:0003729">
    <property type="term" value="F:mRNA binding"/>
    <property type="evidence" value="ECO:0007669"/>
    <property type="project" value="UniProtKB-ARBA"/>
</dbReference>
<organism evidence="5 6">
    <name type="scientific">Rhynchospora pubera</name>
    <dbReference type="NCBI Taxonomy" id="906938"/>
    <lineage>
        <taxon>Eukaryota</taxon>
        <taxon>Viridiplantae</taxon>
        <taxon>Streptophyta</taxon>
        <taxon>Embryophyta</taxon>
        <taxon>Tracheophyta</taxon>
        <taxon>Spermatophyta</taxon>
        <taxon>Magnoliopsida</taxon>
        <taxon>Liliopsida</taxon>
        <taxon>Poales</taxon>
        <taxon>Cyperaceae</taxon>
        <taxon>Cyperoideae</taxon>
        <taxon>Rhynchosporeae</taxon>
        <taxon>Rhynchospora</taxon>
    </lineage>
</organism>
<dbReference type="NCBIfam" id="TIGR00756">
    <property type="entry name" value="PPR"/>
    <property type="match status" value="1"/>
</dbReference>
<sequence length="416" mass="48442">MEWLEKSEHYEFTDMEYSFLVNLHAKVHGLYRAEKFIEEIPQSMRTTHVYQSLLAGCASMRNVPTTEKVFNKMKDLNFPLTAFACNQLLLLYKRNDKKKITDVLLMMEKENIKPTLFTYKMLIDTKGIVGDFSGMEQLLDTMKEDGIKLDMHLSFLVARHYIKGGHTKKAEKLAKEMEGGDFSDKIQVRKFLLNIYAELGMPDEVERIWKTCGVNPLIKEWIQVIWAWAKLGKEEHVQKLVDEMFKQYKKIPHVCYNSLLRVYVDKKMLGKAKDLVKQMSDEGIHIGPKTIDTFVRLYLVEGDVATADSVLKSWVHKNHKLHKPLYYTYVHLLEAYAKKGDYHNAEKVFYLARQMGYSARMKMYELLLGAYVNAKVPAYGFRDRLRADNIFPRRVLTEQLVAVDPFKKAPVTGLLE</sequence>
<dbReference type="InterPro" id="IPR002885">
    <property type="entry name" value="PPR_rpt"/>
</dbReference>
<dbReference type="PANTHER" id="PTHR45717">
    <property type="entry name" value="OS12G0527900 PROTEIN"/>
    <property type="match status" value="1"/>
</dbReference>
<evidence type="ECO:0000256" key="1">
    <source>
        <dbReference type="ARBA" id="ARBA00007626"/>
    </source>
</evidence>
<evidence type="ECO:0000256" key="4">
    <source>
        <dbReference type="PROSITE-ProRule" id="PRU00708"/>
    </source>
</evidence>
<comment type="similarity">
    <text evidence="1">Belongs to the PPR family. P subfamily.</text>
</comment>
<accession>A0AAV8GHD6</accession>
<keyword evidence="3" id="KW-0809">Transit peptide</keyword>
<evidence type="ECO:0000313" key="6">
    <source>
        <dbReference type="Proteomes" id="UP001140206"/>
    </source>
</evidence>
<gene>
    <name evidence="5" type="ORF">LUZ62_016201</name>
</gene>
<dbReference type="AlphaFoldDB" id="A0AAV8GHD6"/>
<dbReference type="PROSITE" id="PS51375">
    <property type="entry name" value="PPR"/>
    <property type="match status" value="1"/>
</dbReference>
<dbReference type="EMBL" id="JAMFTS010000001">
    <property type="protein sequence ID" value="KAJ4803635.1"/>
    <property type="molecule type" value="Genomic_DNA"/>
</dbReference>
<dbReference type="Gene3D" id="1.25.40.10">
    <property type="entry name" value="Tetratricopeptide repeat domain"/>
    <property type="match status" value="3"/>
</dbReference>
<dbReference type="PANTHER" id="PTHR45717:SF15">
    <property type="entry name" value="AGL218WP"/>
    <property type="match status" value="1"/>
</dbReference>
<evidence type="ECO:0000313" key="5">
    <source>
        <dbReference type="EMBL" id="KAJ4803635.1"/>
    </source>
</evidence>
<name>A0AAV8GHD6_9POAL</name>
<dbReference type="Proteomes" id="UP001140206">
    <property type="component" value="Chromosome 1"/>
</dbReference>
<evidence type="ECO:0000256" key="3">
    <source>
        <dbReference type="ARBA" id="ARBA00022946"/>
    </source>
</evidence>
<dbReference type="Pfam" id="PF13812">
    <property type="entry name" value="PPR_3"/>
    <property type="match status" value="2"/>
</dbReference>